<sequence length="164" mass="19608">MYKLFFTITLGLFLLIPFGLRLFYKEPFPAVILPSGHGKRRLDSNTLKNIEYECFAYYNRKRFKITLNKLLQPIPNHYYSYILKKNLGATALKNKTSKKSNKRYYFDDFHLKKWYLKNIGLEIDSLKVFYNQNTRLLNDETTSSSKILSIKTFYFNDSVTFKYQ</sequence>
<comment type="caution">
    <text evidence="1">The sequence shown here is derived from an EMBL/GenBank/DDBJ whole genome shotgun (WGS) entry which is preliminary data.</text>
</comment>
<evidence type="ECO:0000313" key="1">
    <source>
        <dbReference type="EMBL" id="PWJ44719.1"/>
    </source>
</evidence>
<reference evidence="1 2" key="1">
    <citation type="submission" date="2018-03" db="EMBL/GenBank/DDBJ databases">
        <title>Genomic Encyclopedia of Archaeal and Bacterial Type Strains, Phase II (KMG-II): from individual species to whole genera.</title>
        <authorList>
            <person name="Goeker M."/>
        </authorList>
    </citation>
    <scope>NUCLEOTIDE SEQUENCE [LARGE SCALE GENOMIC DNA]</scope>
    <source>
        <strain evidence="1 2">DSM 28229</strain>
    </source>
</reference>
<accession>A0A315ZHN9</accession>
<dbReference type="EMBL" id="QGDO01000001">
    <property type="protein sequence ID" value="PWJ44719.1"/>
    <property type="molecule type" value="Genomic_DNA"/>
</dbReference>
<name>A0A315ZHN9_SEDFL</name>
<dbReference type="Proteomes" id="UP000245535">
    <property type="component" value="Unassembled WGS sequence"/>
</dbReference>
<proteinExistence type="predicted"/>
<dbReference type="AlphaFoldDB" id="A0A315ZHN9"/>
<gene>
    <name evidence="1" type="ORF">BC781_1011090</name>
</gene>
<protein>
    <submittedName>
        <fullName evidence="1">Uncharacterized protein</fullName>
    </submittedName>
</protein>
<evidence type="ECO:0000313" key="2">
    <source>
        <dbReference type="Proteomes" id="UP000245535"/>
    </source>
</evidence>
<keyword evidence="2" id="KW-1185">Reference proteome</keyword>
<organism evidence="1 2">
    <name type="scientific">Sediminitomix flava</name>
    <dbReference type="NCBI Taxonomy" id="379075"/>
    <lineage>
        <taxon>Bacteria</taxon>
        <taxon>Pseudomonadati</taxon>
        <taxon>Bacteroidota</taxon>
        <taxon>Cytophagia</taxon>
        <taxon>Cytophagales</taxon>
        <taxon>Flammeovirgaceae</taxon>
        <taxon>Sediminitomix</taxon>
    </lineage>
</organism>